<comment type="caution">
    <text evidence="1">The sequence shown here is derived from an EMBL/GenBank/DDBJ whole genome shotgun (WGS) entry which is preliminary data.</text>
</comment>
<proteinExistence type="predicted"/>
<name>A0A4Y2UYH2_ARAVE</name>
<protein>
    <submittedName>
        <fullName evidence="1">Uncharacterized protein</fullName>
    </submittedName>
</protein>
<accession>A0A4Y2UYH2</accession>
<keyword evidence="2" id="KW-1185">Reference proteome</keyword>
<sequence>MCGPSLTPGNHYFQTQSATASGCIYPTKVQPLKNCFPKPSDMLAIKINYQYMQVSAQITSKGNSVRSDDPYHRHQNFYQKVDSILPLKTTASNGCSQ</sequence>
<organism evidence="1 2">
    <name type="scientific">Araneus ventricosus</name>
    <name type="common">Orbweaver spider</name>
    <name type="synonym">Epeira ventricosa</name>
    <dbReference type="NCBI Taxonomy" id="182803"/>
    <lineage>
        <taxon>Eukaryota</taxon>
        <taxon>Metazoa</taxon>
        <taxon>Ecdysozoa</taxon>
        <taxon>Arthropoda</taxon>
        <taxon>Chelicerata</taxon>
        <taxon>Arachnida</taxon>
        <taxon>Araneae</taxon>
        <taxon>Araneomorphae</taxon>
        <taxon>Entelegynae</taxon>
        <taxon>Araneoidea</taxon>
        <taxon>Araneidae</taxon>
        <taxon>Araneus</taxon>
    </lineage>
</organism>
<gene>
    <name evidence="1" type="ORF">AVEN_200094_1</name>
</gene>
<dbReference type="EMBL" id="BGPR01041057">
    <property type="protein sequence ID" value="GBO17291.1"/>
    <property type="molecule type" value="Genomic_DNA"/>
</dbReference>
<reference evidence="1 2" key="1">
    <citation type="journal article" date="2019" name="Sci. Rep.">
        <title>Orb-weaving spider Araneus ventricosus genome elucidates the spidroin gene catalogue.</title>
        <authorList>
            <person name="Kono N."/>
            <person name="Nakamura H."/>
            <person name="Ohtoshi R."/>
            <person name="Moran D.A.P."/>
            <person name="Shinohara A."/>
            <person name="Yoshida Y."/>
            <person name="Fujiwara M."/>
            <person name="Mori M."/>
            <person name="Tomita M."/>
            <person name="Arakawa K."/>
        </authorList>
    </citation>
    <scope>NUCLEOTIDE SEQUENCE [LARGE SCALE GENOMIC DNA]</scope>
</reference>
<evidence type="ECO:0000313" key="1">
    <source>
        <dbReference type="EMBL" id="GBO17291.1"/>
    </source>
</evidence>
<dbReference type="AlphaFoldDB" id="A0A4Y2UYH2"/>
<evidence type="ECO:0000313" key="2">
    <source>
        <dbReference type="Proteomes" id="UP000499080"/>
    </source>
</evidence>
<dbReference type="Proteomes" id="UP000499080">
    <property type="component" value="Unassembled WGS sequence"/>
</dbReference>